<name>A0AAW1U9K1_9CUCU</name>
<dbReference type="EMBL" id="JARQZJ010000064">
    <property type="protein sequence ID" value="KAK9880316.1"/>
    <property type="molecule type" value="Genomic_DNA"/>
</dbReference>
<proteinExistence type="predicted"/>
<sequence length="111" mass="12874">MVIQRVFDIIFTPAKSSLALRGYREDLSQEGYHGHFLSCVEFVTRYDHILRKFLYMAKAIIIISEFFIILSDRISHLLEQIKASPFSGIIMNTTQNISTSDKNIFKNVWGK</sequence>
<reference evidence="1 2" key="1">
    <citation type="submission" date="2023-03" db="EMBL/GenBank/DDBJ databases">
        <title>Genome insight into feeding habits of ladybird beetles.</title>
        <authorList>
            <person name="Li H.-S."/>
            <person name="Huang Y.-H."/>
            <person name="Pang H."/>
        </authorList>
    </citation>
    <scope>NUCLEOTIDE SEQUENCE [LARGE SCALE GENOMIC DNA]</scope>
    <source>
        <strain evidence="1">SYSU_2023b</strain>
        <tissue evidence="1">Whole body</tissue>
    </source>
</reference>
<evidence type="ECO:0000313" key="1">
    <source>
        <dbReference type="EMBL" id="KAK9880316.1"/>
    </source>
</evidence>
<dbReference type="AlphaFoldDB" id="A0AAW1U9K1"/>
<accession>A0AAW1U9K1</accession>
<evidence type="ECO:0000313" key="2">
    <source>
        <dbReference type="Proteomes" id="UP001431783"/>
    </source>
</evidence>
<gene>
    <name evidence="1" type="ORF">WA026_010195</name>
</gene>
<organism evidence="1 2">
    <name type="scientific">Henosepilachna vigintioctopunctata</name>
    <dbReference type="NCBI Taxonomy" id="420089"/>
    <lineage>
        <taxon>Eukaryota</taxon>
        <taxon>Metazoa</taxon>
        <taxon>Ecdysozoa</taxon>
        <taxon>Arthropoda</taxon>
        <taxon>Hexapoda</taxon>
        <taxon>Insecta</taxon>
        <taxon>Pterygota</taxon>
        <taxon>Neoptera</taxon>
        <taxon>Endopterygota</taxon>
        <taxon>Coleoptera</taxon>
        <taxon>Polyphaga</taxon>
        <taxon>Cucujiformia</taxon>
        <taxon>Coccinelloidea</taxon>
        <taxon>Coccinellidae</taxon>
        <taxon>Epilachninae</taxon>
        <taxon>Epilachnini</taxon>
        <taxon>Henosepilachna</taxon>
    </lineage>
</organism>
<keyword evidence="2" id="KW-1185">Reference proteome</keyword>
<dbReference type="Proteomes" id="UP001431783">
    <property type="component" value="Unassembled WGS sequence"/>
</dbReference>
<comment type="caution">
    <text evidence="1">The sequence shown here is derived from an EMBL/GenBank/DDBJ whole genome shotgun (WGS) entry which is preliminary data.</text>
</comment>
<protein>
    <submittedName>
        <fullName evidence="1">Uncharacterized protein</fullName>
    </submittedName>
</protein>